<evidence type="ECO:0000256" key="5">
    <source>
        <dbReference type="ARBA" id="ARBA00022840"/>
    </source>
</evidence>
<keyword evidence="5" id="KW-0067">ATP-binding</keyword>
<dbReference type="PROSITE" id="PS51285">
    <property type="entry name" value="AGC_KINASE_CTER"/>
    <property type="match status" value="2"/>
</dbReference>
<dbReference type="GO" id="GO:0005634">
    <property type="term" value="C:nucleus"/>
    <property type="evidence" value="ECO:0007669"/>
    <property type="project" value="TreeGrafter"/>
</dbReference>
<feature type="domain" description="AGC-kinase C-terminal" evidence="6">
    <location>
        <begin position="71"/>
        <end position="125"/>
    </location>
</feature>
<dbReference type="GO" id="GO:0004691">
    <property type="term" value="F:cAMP-dependent protein kinase activity"/>
    <property type="evidence" value="ECO:0007669"/>
    <property type="project" value="TreeGrafter"/>
</dbReference>
<dbReference type="Gene3D" id="3.30.200.20">
    <property type="entry name" value="Phosphorylase Kinase, domain 1"/>
    <property type="match status" value="2"/>
</dbReference>
<evidence type="ECO:0000313" key="8">
    <source>
        <dbReference type="Proteomes" id="UP001059596"/>
    </source>
</evidence>
<organism evidence="7 8">
    <name type="scientific">Drosophila gunungcola</name>
    <name type="common">fruit fly</name>
    <dbReference type="NCBI Taxonomy" id="103775"/>
    <lineage>
        <taxon>Eukaryota</taxon>
        <taxon>Metazoa</taxon>
        <taxon>Ecdysozoa</taxon>
        <taxon>Arthropoda</taxon>
        <taxon>Hexapoda</taxon>
        <taxon>Insecta</taxon>
        <taxon>Pterygota</taxon>
        <taxon>Neoptera</taxon>
        <taxon>Endopterygota</taxon>
        <taxon>Diptera</taxon>
        <taxon>Brachycera</taxon>
        <taxon>Muscomorpha</taxon>
        <taxon>Ephydroidea</taxon>
        <taxon>Drosophilidae</taxon>
        <taxon>Drosophila</taxon>
        <taxon>Sophophora</taxon>
    </lineage>
</organism>
<dbReference type="InterPro" id="IPR000961">
    <property type="entry name" value="AGC-kinase_C"/>
</dbReference>
<dbReference type="Proteomes" id="UP001059596">
    <property type="component" value="Chromosome 3R"/>
</dbReference>
<keyword evidence="1" id="KW-0723">Serine/threonine-protein kinase</keyword>
<dbReference type="PANTHER" id="PTHR24353">
    <property type="entry name" value="CYCLIC NUCLEOTIDE-DEPENDENT PROTEIN KINASE"/>
    <property type="match status" value="1"/>
</dbReference>
<keyword evidence="4" id="KW-0418">Kinase</keyword>
<keyword evidence="3" id="KW-0547">Nucleotide-binding</keyword>
<reference evidence="7" key="1">
    <citation type="journal article" date="2023" name="Genome Biol. Evol.">
        <title>Long-read-based Genome Assembly of Drosophila gunungcola Reveals Fewer Chemosensory Genes in Flower-breeding Species.</title>
        <authorList>
            <person name="Negi A."/>
            <person name="Liao B.Y."/>
            <person name="Yeh S.D."/>
        </authorList>
    </citation>
    <scope>NUCLEOTIDE SEQUENCE</scope>
    <source>
        <strain evidence="7">Sukarami</strain>
    </source>
</reference>
<comment type="caution">
    <text evidence="7">The sequence shown here is derived from an EMBL/GenBank/DDBJ whole genome shotgun (WGS) entry which is preliminary data.</text>
</comment>
<evidence type="ECO:0000259" key="6">
    <source>
        <dbReference type="PROSITE" id="PS51285"/>
    </source>
</evidence>
<dbReference type="GO" id="GO:0005829">
    <property type="term" value="C:cytosol"/>
    <property type="evidence" value="ECO:0007669"/>
    <property type="project" value="TreeGrafter"/>
</dbReference>
<dbReference type="AlphaFoldDB" id="A0A9Q0BUZ7"/>
<evidence type="ECO:0000256" key="2">
    <source>
        <dbReference type="ARBA" id="ARBA00022679"/>
    </source>
</evidence>
<name>A0A9Q0BUZ7_9MUSC</name>
<accession>A0A9Q0BUZ7</accession>
<dbReference type="EMBL" id="JAMKOV010000001">
    <property type="protein sequence ID" value="KAI8044900.1"/>
    <property type="molecule type" value="Genomic_DNA"/>
</dbReference>
<gene>
    <name evidence="7" type="ORF">M5D96_001075</name>
</gene>
<dbReference type="Gene3D" id="1.10.510.10">
    <property type="entry name" value="Transferase(Phosphotransferase) domain 1"/>
    <property type="match status" value="2"/>
</dbReference>
<dbReference type="PANTHER" id="PTHR24353:SF152">
    <property type="entry name" value="UT01108P-RELATED"/>
    <property type="match status" value="1"/>
</dbReference>
<dbReference type="SMART" id="SM00133">
    <property type="entry name" value="S_TK_X"/>
    <property type="match status" value="2"/>
</dbReference>
<evidence type="ECO:0000313" key="7">
    <source>
        <dbReference type="EMBL" id="KAI8044900.1"/>
    </source>
</evidence>
<proteinExistence type="predicted"/>
<keyword evidence="2" id="KW-0808">Transferase</keyword>
<keyword evidence="8" id="KW-1185">Reference proteome</keyword>
<sequence length="180" mass="20845">MSQHNTQYSFNSKEDYNTTLENMSREFEERWNHQTQSPYTNLENYVTRAVLGNGSFGTVGAIDVKGHPWFVGVDWYGILNQEVAAPYLPTISGAEDLSNFENFQFKDRLNYGNLINGNKDIKEHEWFKDVEWIPLLNQTINAPYVPNISNPEDLSNFDKVSDKPRPKAKTMRHEEAFADF</sequence>
<protein>
    <recommendedName>
        <fullName evidence="6">AGC-kinase C-terminal domain-containing protein</fullName>
    </recommendedName>
</protein>
<dbReference type="GO" id="GO:0005524">
    <property type="term" value="F:ATP binding"/>
    <property type="evidence" value="ECO:0007669"/>
    <property type="project" value="UniProtKB-KW"/>
</dbReference>
<feature type="domain" description="AGC-kinase C-terminal" evidence="6">
    <location>
        <begin position="128"/>
        <end position="180"/>
    </location>
</feature>
<evidence type="ECO:0000256" key="1">
    <source>
        <dbReference type="ARBA" id="ARBA00022527"/>
    </source>
</evidence>
<dbReference type="GO" id="GO:0005952">
    <property type="term" value="C:cAMP-dependent protein kinase complex"/>
    <property type="evidence" value="ECO:0007669"/>
    <property type="project" value="TreeGrafter"/>
</dbReference>
<evidence type="ECO:0000256" key="4">
    <source>
        <dbReference type="ARBA" id="ARBA00022777"/>
    </source>
</evidence>
<evidence type="ECO:0000256" key="3">
    <source>
        <dbReference type="ARBA" id="ARBA00022741"/>
    </source>
</evidence>